<dbReference type="PANTHER" id="PTHR42647:SF50">
    <property type="entry name" value="BOI-RELATED E3 UBIQUITIN-PROTEIN LIGASE 1-LIKE ISOFORM X1"/>
    <property type="match status" value="1"/>
</dbReference>
<dbReference type="PANTHER" id="PTHR42647">
    <property type="entry name" value="SBP (S-RIBONUCLEASE BINDING PROTEIN) FAMILY PROTEIN"/>
    <property type="match status" value="1"/>
</dbReference>
<keyword evidence="5" id="KW-0175">Coiled coil</keyword>
<dbReference type="Pfam" id="PF13920">
    <property type="entry name" value="zf-C3HC4_3"/>
    <property type="match status" value="1"/>
</dbReference>
<organism evidence="7 8">
    <name type="scientific">Senna tora</name>
    <dbReference type="NCBI Taxonomy" id="362788"/>
    <lineage>
        <taxon>Eukaryota</taxon>
        <taxon>Viridiplantae</taxon>
        <taxon>Streptophyta</taxon>
        <taxon>Embryophyta</taxon>
        <taxon>Tracheophyta</taxon>
        <taxon>Spermatophyta</taxon>
        <taxon>Magnoliopsida</taxon>
        <taxon>eudicotyledons</taxon>
        <taxon>Gunneridae</taxon>
        <taxon>Pentapetalae</taxon>
        <taxon>rosids</taxon>
        <taxon>fabids</taxon>
        <taxon>Fabales</taxon>
        <taxon>Fabaceae</taxon>
        <taxon>Caesalpinioideae</taxon>
        <taxon>Cassia clade</taxon>
        <taxon>Senna</taxon>
    </lineage>
</organism>
<evidence type="ECO:0000256" key="4">
    <source>
        <dbReference type="PROSITE-ProRule" id="PRU00175"/>
    </source>
</evidence>
<evidence type="ECO:0000256" key="5">
    <source>
        <dbReference type="SAM" id="Coils"/>
    </source>
</evidence>
<evidence type="ECO:0000313" key="7">
    <source>
        <dbReference type="EMBL" id="KAF7838319.1"/>
    </source>
</evidence>
<keyword evidence="2 4" id="KW-0863">Zinc-finger</keyword>
<keyword evidence="1" id="KW-0479">Metal-binding</keyword>
<reference evidence="7" key="1">
    <citation type="submission" date="2020-09" db="EMBL/GenBank/DDBJ databases">
        <title>Genome-Enabled Discovery of Anthraquinone Biosynthesis in Senna tora.</title>
        <authorList>
            <person name="Kang S.-H."/>
            <person name="Pandey R.P."/>
            <person name="Lee C.-M."/>
            <person name="Sim J.-S."/>
            <person name="Jeong J.-T."/>
            <person name="Choi B.-S."/>
            <person name="Jung M."/>
            <person name="Ginzburg D."/>
            <person name="Zhao K."/>
            <person name="Won S.Y."/>
            <person name="Oh T.-J."/>
            <person name="Yu Y."/>
            <person name="Kim N.-H."/>
            <person name="Lee O.R."/>
            <person name="Lee T.-H."/>
            <person name="Bashyal P."/>
            <person name="Kim T.-S."/>
            <person name="Lee W.-H."/>
            <person name="Kawkins C."/>
            <person name="Kim C.-K."/>
            <person name="Kim J.S."/>
            <person name="Ahn B.O."/>
            <person name="Rhee S.Y."/>
            <person name="Sohng J.K."/>
        </authorList>
    </citation>
    <scope>NUCLEOTIDE SEQUENCE</scope>
    <source>
        <tissue evidence="7">Leaf</tissue>
    </source>
</reference>
<dbReference type="GO" id="GO:0008270">
    <property type="term" value="F:zinc ion binding"/>
    <property type="evidence" value="ECO:0007669"/>
    <property type="project" value="UniProtKB-KW"/>
</dbReference>
<feature type="coiled-coil region" evidence="5">
    <location>
        <begin position="186"/>
        <end position="213"/>
    </location>
</feature>
<dbReference type="FunFam" id="3.30.40.10:FF:000239">
    <property type="entry name" value="probable BOI-related E3 ubiquitin-protein ligase 2"/>
    <property type="match status" value="1"/>
</dbReference>
<evidence type="ECO:0000256" key="2">
    <source>
        <dbReference type="ARBA" id="ARBA00022771"/>
    </source>
</evidence>
<comment type="caution">
    <text evidence="7">The sequence shown here is derived from an EMBL/GenBank/DDBJ whole genome shotgun (WGS) entry which is preliminary data.</text>
</comment>
<sequence length="333" mass="37296">MVEGDNTYPVFPSFLEGNRLQYDNDGLPKLQVFGNFPVGCSVGSLNYAGEERNPVMETMKGGGMEVVGSLTSQLKHPVLLNNKSFQDKVGHSGYALNAVSTGLRLSYEEDEHHSSVSCASEGIKASLPIISSLGDNLKVEIDQQKKELDCFIKFQEESIIKGLRELKQKHMISFLSAIEKGVSRKLYEKELEIESMNHKNKELLERVKQVSMEVQSWHYRAKYSESVVNVLRNNLQQVMAQGVMHGKKTCDSEIEDVASCTNVNYLGITEHDADLESLKKKKQVNCRACNVKEISVLMLPCRHLCLCKDCEVFIDVCPICGMKKTASVEVFMS</sequence>
<keyword evidence="3" id="KW-0862">Zinc</keyword>
<evidence type="ECO:0000259" key="6">
    <source>
        <dbReference type="PROSITE" id="PS50089"/>
    </source>
</evidence>
<proteinExistence type="predicted"/>
<name>A0A835CDI1_9FABA</name>
<evidence type="ECO:0000256" key="3">
    <source>
        <dbReference type="ARBA" id="ARBA00022833"/>
    </source>
</evidence>
<dbReference type="Gene3D" id="3.30.40.10">
    <property type="entry name" value="Zinc/RING finger domain, C3HC4 (zinc finger)"/>
    <property type="match status" value="1"/>
</dbReference>
<evidence type="ECO:0000256" key="1">
    <source>
        <dbReference type="ARBA" id="ARBA00022723"/>
    </source>
</evidence>
<dbReference type="GO" id="GO:0004842">
    <property type="term" value="F:ubiquitin-protein transferase activity"/>
    <property type="evidence" value="ECO:0007669"/>
    <property type="project" value="TreeGrafter"/>
</dbReference>
<dbReference type="PIRSF" id="PIRSF036836">
    <property type="entry name" value="RNase_bind_SBP1"/>
    <property type="match status" value="1"/>
</dbReference>
<evidence type="ECO:0000313" key="8">
    <source>
        <dbReference type="Proteomes" id="UP000634136"/>
    </source>
</evidence>
<protein>
    <submittedName>
        <fullName evidence="7">E3 ubiquitin-protein ligase BOI-like</fullName>
    </submittedName>
</protein>
<dbReference type="CDD" id="cd16649">
    <property type="entry name" value="mRING-HC-C3HC5_CGRF1-like"/>
    <property type="match status" value="1"/>
</dbReference>
<accession>A0A835CDI1</accession>
<dbReference type="PROSITE" id="PS50089">
    <property type="entry name" value="ZF_RING_2"/>
    <property type="match status" value="1"/>
</dbReference>
<gene>
    <name evidence="7" type="ORF">G2W53_006801</name>
</gene>
<keyword evidence="8" id="KW-1185">Reference proteome</keyword>
<dbReference type="AlphaFoldDB" id="A0A835CDI1"/>
<feature type="domain" description="RING-type" evidence="6">
    <location>
        <begin position="286"/>
        <end position="320"/>
    </location>
</feature>
<dbReference type="Proteomes" id="UP000634136">
    <property type="component" value="Unassembled WGS sequence"/>
</dbReference>
<dbReference type="InterPro" id="IPR001841">
    <property type="entry name" value="Znf_RING"/>
</dbReference>
<dbReference type="InterPro" id="IPR013083">
    <property type="entry name" value="Znf_RING/FYVE/PHD"/>
</dbReference>
<dbReference type="EMBL" id="JAAIUW010000003">
    <property type="protein sequence ID" value="KAF7838319.1"/>
    <property type="molecule type" value="Genomic_DNA"/>
</dbReference>
<dbReference type="OrthoDB" id="1711136at2759"/>